<dbReference type="Gene3D" id="2.40.50.100">
    <property type="match status" value="1"/>
</dbReference>
<evidence type="ECO:0000313" key="8">
    <source>
        <dbReference type="Proteomes" id="UP000006365"/>
    </source>
</evidence>
<dbReference type="Pfam" id="PF25973">
    <property type="entry name" value="BSH_CzcB"/>
    <property type="match status" value="1"/>
</dbReference>
<dbReference type="Proteomes" id="UP000006365">
    <property type="component" value="Chromosome"/>
</dbReference>
<dbReference type="InterPro" id="IPR058647">
    <property type="entry name" value="BSH_CzcB-like"/>
</dbReference>
<evidence type="ECO:0000256" key="3">
    <source>
        <dbReference type="SAM" id="SignalP"/>
    </source>
</evidence>
<keyword evidence="3" id="KW-0732">Signal</keyword>
<dbReference type="PANTHER" id="PTHR30469">
    <property type="entry name" value="MULTIDRUG RESISTANCE PROTEIN MDTA"/>
    <property type="match status" value="1"/>
</dbReference>
<dbReference type="GO" id="GO:0015562">
    <property type="term" value="F:efflux transmembrane transporter activity"/>
    <property type="evidence" value="ECO:0007669"/>
    <property type="project" value="TreeGrafter"/>
</dbReference>
<dbReference type="PANTHER" id="PTHR30469:SF15">
    <property type="entry name" value="HLYD FAMILY OF SECRETION PROTEINS"/>
    <property type="match status" value="1"/>
</dbReference>
<dbReference type="Pfam" id="PF25975">
    <property type="entry name" value="CzcB_C"/>
    <property type="match status" value="1"/>
</dbReference>
<feature type="chain" id="PRO_5030533287" evidence="3">
    <location>
        <begin position="30"/>
        <end position="344"/>
    </location>
</feature>
<feature type="signal peptide" evidence="3">
    <location>
        <begin position="1"/>
        <end position="29"/>
    </location>
</feature>
<feature type="domain" description="CzcB-like barrel-sandwich hybrid" evidence="5">
    <location>
        <begin position="66"/>
        <end position="188"/>
    </location>
</feature>
<evidence type="ECO:0000313" key="7">
    <source>
        <dbReference type="EMBL" id="ADW17018.1"/>
    </source>
</evidence>
<dbReference type="InterPro" id="IPR006143">
    <property type="entry name" value="RND_pump_MFP"/>
</dbReference>
<feature type="coiled-coil region" evidence="2">
    <location>
        <begin position="98"/>
        <end position="132"/>
    </location>
</feature>
<accession>A0A7U3YKM8</accession>
<dbReference type="KEGG" id="dpr:Despr_0844"/>
<dbReference type="SUPFAM" id="SSF111369">
    <property type="entry name" value="HlyD-like secretion proteins"/>
    <property type="match status" value="1"/>
</dbReference>
<dbReference type="GO" id="GO:1990281">
    <property type="term" value="C:efflux pump complex"/>
    <property type="evidence" value="ECO:0007669"/>
    <property type="project" value="TreeGrafter"/>
</dbReference>
<dbReference type="Gene3D" id="1.10.287.470">
    <property type="entry name" value="Helix hairpin bin"/>
    <property type="match status" value="1"/>
</dbReference>
<comment type="similarity">
    <text evidence="1">Belongs to the membrane fusion protein (MFP) (TC 8.A.1) family.</text>
</comment>
<dbReference type="NCBIfam" id="TIGR01730">
    <property type="entry name" value="RND_mfp"/>
    <property type="match status" value="1"/>
</dbReference>
<feature type="domain" description="CusB-like beta-barrel" evidence="4">
    <location>
        <begin position="199"/>
        <end position="267"/>
    </location>
</feature>
<dbReference type="RefSeq" id="WP_015723562.1">
    <property type="nucleotide sequence ID" value="NC_014972.1"/>
</dbReference>
<evidence type="ECO:0000259" key="5">
    <source>
        <dbReference type="Pfam" id="PF25973"/>
    </source>
</evidence>
<dbReference type="Gene3D" id="2.40.30.170">
    <property type="match status" value="1"/>
</dbReference>
<proteinExistence type="inferred from homology"/>
<feature type="domain" description="CzcB-like C-terminal circularly permuted SH3-like" evidence="6">
    <location>
        <begin position="276"/>
        <end position="330"/>
    </location>
</feature>
<dbReference type="EMBL" id="CP002364">
    <property type="protein sequence ID" value="ADW17018.1"/>
    <property type="molecule type" value="Genomic_DNA"/>
</dbReference>
<dbReference type="InterPro" id="IPR058792">
    <property type="entry name" value="Beta-barrel_RND_2"/>
</dbReference>
<organism evidence="7 8">
    <name type="scientific">Desulfobulbus propionicus (strain ATCC 33891 / DSM 2032 / VKM B-1956 / 1pr3)</name>
    <dbReference type="NCBI Taxonomy" id="577650"/>
    <lineage>
        <taxon>Bacteria</taxon>
        <taxon>Pseudomonadati</taxon>
        <taxon>Thermodesulfobacteriota</taxon>
        <taxon>Desulfobulbia</taxon>
        <taxon>Desulfobulbales</taxon>
        <taxon>Desulfobulbaceae</taxon>
        <taxon>Desulfobulbus</taxon>
    </lineage>
</organism>
<reference evidence="7 8" key="1">
    <citation type="journal article" date="2011" name="Stand. Genomic Sci.">
        <title>Complete genome sequence of Desulfobulbus propionicus type strain (1pr3).</title>
        <authorList>
            <person name="Pagani I."/>
            <person name="Lapidus A."/>
            <person name="Nolan M."/>
            <person name="Lucas S."/>
            <person name="Hammon N."/>
            <person name="Deshpande S."/>
            <person name="Cheng J.F."/>
            <person name="Chertkov O."/>
            <person name="Davenport K."/>
            <person name="Tapia R."/>
            <person name="Han C."/>
            <person name="Goodwin L."/>
            <person name="Pitluck S."/>
            <person name="Liolios K."/>
            <person name="Mavromatis K."/>
            <person name="Ivanova N."/>
            <person name="Mikhailova N."/>
            <person name="Pati A."/>
            <person name="Chen A."/>
            <person name="Palaniappan K."/>
            <person name="Land M."/>
            <person name="Hauser L."/>
            <person name="Chang Y.J."/>
            <person name="Jeffries C.D."/>
            <person name="Detter J.C."/>
            <person name="Brambilla E."/>
            <person name="Kannan K.P."/>
            <person name="Djao O.D."/>
            <person name="Rohde M."/>
            <person name="Pukall R."/>
            <person name="Spring S."/>
            <person name="Goker M."/>
            <person name="Sikorski J."/>
            <person name="Woyke T."/>
            <person name="Bristow J."/>
            <person name="Eisen J.A."/>
            <person name="Markowitz V."/>
            <person name="Hugenholtz P."/>
            <person name="Kyrpides N.C."/>
            <person name="Klenk H.P."/>
        </authorList>
    </citation>
    <scope>NUCLEOTIDE SEQUENCE [LARGE SCALE GENOMIC DNA]</scope>
    <source>
        <strain evidence="8">ATCC 33891 / DSM 2032 / 1pr3</strain>
    </source>
</reference>
<dbReference type="AlphaFoldDB" id="A0A7U3YKM8"/>
<gene>
    <name evidence="7" type="ordered locus">Despr_0844</name>
</gene>
<dbReference type="Gene3D" id="2.40.420.20">
    <property type="match status" value="1"/>
</dbReference>
<name>A0A7U3YKM8_DESPD</name>
<protein>
    <submittedName>
        <fullName evidence="7">Efflux transporter, RND family, MFP subunit</fullName>
    </submittedName>
</protein>
<sequence length="344" mass="36185">MSRVMPPLQIRLLALIIAILFLVPGSAASAPPPATPAVPVTVTKVRTGEVAALIELAGTLQAAERASIAAKITGVITRMPVVLGSTVKAGELLVAISAEEITARLNQAEAQLAQARRNLEREQNLLAKNAATPDMVKAMTDQYNIAQAGYREAKTMLGYTTLTAPFDGVVTRKHAHSGDLATPGTALLQLENNRLLQVRTAVPESLVLQIRPGDVLTVRIPAAGVTVQGTVAEVAPAADPDSRTAPVIIDLPAHPDLRTGQFARVLLPGTRTPSLLVPASALVPSGQMDRVFVVENARAQLRLVRVGASHDGMVEILAGLAPDETVVTTNNRLLVHGQALQVQP</sequence>
<evidence type="ECO:0000256" key="2">
    <source>
        <dbReference type="SAM" id="Coils"/>
    </source>
</evidence>
<dbReference type="InterPro" id="IPR058649">
    <property type="entry name" value="CzcB_C"/>
</dbReference>
<evidence type="ECO:0000259" key="6">
    <source>
        <dbReference type="Pfam" id="PF25975"/>
    </source>
</evidence>
<evidence type="ECO:0000256" key="1">
    <source>
        <dbReference type="ARBA" id="ARBA00009477"/>
    </source>
</evidence>
<keyword evidence="8" id="KW-1185">Reference proteome</keyword>
<keyword evidence="2" id="KW-0175">Coiled coil</keyword>
<dbReference type="Pfam" id="PF25954">
    <property type="entry name" value="Beta-barrel_RND_2"/>
    <property type="match status" value="1"/>
</dbReference>
<evidence type="ECO:0000259" key="4">
    <source>
        <dbReference type="Pfam" id="PF25954"/>
    </source>
</evidence>